<dbReference type="PANTHER" id="PTHR47396:SF1">
    <property type="entry name" value="ATP-DEPENDENT HELICASE IRC3-RELATED"/>
    <property type="match status" value="1"/>
</dbReference>
<accession>A0A2W4W446</accession>
<dbReference type="InterPro" id="IPR050742">
    <property type="entry name" value="Helicase_Restrict-Modif_Enz"/>
</dbReference>
<name>A0A2W4W446_9CYAN</name>
<dbReference type="InterPro" id="IPR027417">
    <property type="entry name" value="P-loop_NTPase"/>
</dbReference>
<reference evidence="3 4" key="1">
    <citation type="submission" date="2018-04" db="EMBL/GenBank/DDBJ databases">
        <authorList>
            <person name="Go L.Y."/>
            <person name="Mitchell J.A."/>
        </authorList>
    </citation>
    <scope>NUCLEOTIDE SEQUENCE [LARGE SCALE GENOMIC DNA]</scope>
    <source>
        <strain evidence="3">ULC066bin1</strain>
    </source>
</reference>
<dbReference type="Pfam" id="PF08463">
    <property type="entry name" value="EcoEI_R_C"/>
    <property type="match status" value="1"/>
</dbReference>
<dbReference type="InterPro" id="IPR001650">
    <property type="entry name" value="Helicase_C-like"/>
</dbReference>
<dbReference type="Proteomes" id="UP000249467">
    <property type="component" value="Unassembled WGS sequence"/>
</dbReference>
<dbReference type="AlphaFoldDB" id="A0A2W4W446"/>
<dbReference type="SUPFAM" id="SSF52540">
    <property type="entry name" value="P-loop containing nucleoside triphosphate hydrolases"/>
    <property type="match status" value="1"/>
</dbReference>
<dbReference type="CDD" id="cd18799">
    <property type="entry name" value="SF2_C_EcoAI-like"/>
    <property type="match status" value="1"/>
</dbReference>
<protein>
    <submittedName>
        <fullName evidence="3">Type I restriction endonuclease</fullName>
    </submittedName>
</protein>
<evidence type="ECO:0000313" key="4">
    <source>
        <dbReference type="Proteomes" id="UP000249467"/>
    </source>
</evidence>
<keyword evidence="3" id="KW-0255">Endonuclease</keyword>
<dbReference type="Pfam" id="PF00271">
    <property type="entry name" value="Helicase_C"/>
    <property type="match status" value="1"/>
</dbReference>
<keyword evidence="3" id="KW-0540">Nuclease</keyword>
<evidence type="ECO:0000259" key="2">
    <source>
        <dbReference type="PROSITE" id="PS51194"/>
    </source>
</evidence>
<keyword evidence="3" id="KW-0378">Hydrolase</keyword>
<dbReference type="Pfam" id="PF04851">
    <property type="entry name" value="ResIII"/>
    <property type="match status" value="1"/>
</dbReference>
<proteinExistence type="predicted"/>
<dbReference type="GO" id="GO:0005829">
    <property type="term" value="C:cytosol"/>
    <property type="evidence" value="ECO:0007669"/>
    <property type="project" value="TreeGrafter"/>
</dbReference>
<dbReference type="InterPro" id="IPR013670">
    <property type="entry name" value="EcoEI_R_C_dom"/>
</dbReference>
<dbReference type="GO" id="GO:0009307">
    <property type="term" value="P:DNA restriction-modification system"/>
    <property type="evidence" value="ECO:0007669"/>
    <property type="project" value="UniProtKB-KW"/>
</dbReference>
<dbReference type="InterPro" id="IPR006935">
    <property type="entry name" value="Helicase/UvrB_N"/>
</dbReference>
<dbReference type="EMBL" id="QBML01000016">
    <property type="protein sequence ID" value="PZO39853.1"/>
    <property type="molecule type" value="Genomic_DNA"/>
</dbReference>
<dbReference type="SMART" id="SM00487">
    <property type="entry name" value="DEXDc"/>
    <property type="match status" value="1"/>
</dbReference>
<dbReference type="InterPro" id="IPR007409">
    <property type="entry name" value="Restrct_endonuc_type1_HsdR_N"/>
</dbReference>
<evidence type="ECO:0000259" key="1">
    <source>
        <dbReference type="PROSITE" id="PS51192"/>
    </source>
</evidence>
<dbReference type="PANTHER" id="PTHR47396">
    <property type="entry name" value="TYPE I RESTRICTION ENZYME ECOKI R PROTEIN"/>
    <property type="match status" value="1"/>
</dbReference>
<dbReference type="CDD" id="cd18032">
    <property type="entry name" value="DEXHc_RE_I_III_res"/>
    <property type="match status" value="1"/>
</dbReference>
<dbReference type="GO" id="GO:0005524">
    <property type="term" value="F:ATP binding"/>
    <property type="evidence" value="ECO:0007669"/>
    <property type="project" value="UniProtKB-KW"/>
</dbReference>
<dbReference type="Pfam" id="PF04313">
    <property type="entry name" value="HSDR_N"/>
    <property type="match status" value="1"/>
</dbReference>
<evidence type="ECO:0000313" key="3">
    <source>
        <dbReference type="EMBL" id="PZO39853.1"/>
    </source>
</evidence>
<dbReference type="PROSITE" id="PS51192">
    <property type="entry name" value="HELICASE_ATP_BIND_1"/>
    <property type="match status" value="1"/>
</dbReference>
<organism evidence="3 4">
    <name type="scientific">Pseudanabaena frigida</name>
    <dbReference type="NCBI Taxonomy" id="945775"/>
    <lineage>
        <taxon>Bacteria</taxon>
        <taxon>Bacillati</taxon>
        <taxon>Cyanobacteriota</taxon>
        <taxon>Cyanophyceae</taxon>
        <taxon>Pseudanabaenales</taxon>
        <taxon>Pseudanabaenaceae</taxon>
        <taxon>Pseudanabaena</taxon>
    </lineage>
</organism>
<dbReference type="Gene3D" id="3.90.1570.30">
    <property type="match status" value="1"/>
</dbReference>
<gene>
    <name evidence="3" type="ORF">DCF19_13275</name>
</gene>
<dbReference type="InterPro" id="IPR014001">
    <property type="entry name" value="Helicase_ATP-bd"/>
</dbReference>
<sequence length="911" mass="105897">MSPSEQSTRKNLIDPKIKLAGWNLEDKNQVGFEIPVDGYDAEPWNGVTDYCLYLPNGEVIAVVEAKRQSRSPEVAEQQVRHYVTEISKHQSFQPFAFMTNGDRTFFWDVDRENKRQVAGFFSLRDLQNLLYLRQHKVPLQQVQKNVAIAGRLYQQEAVQRVSERFDEGHRRALMVMATGTGKTRTMMSLVDLFSRANQARTILFVADRDALVRQALDENFKVYLPNEPCDRIRTYNIDHSKRLYVGTLQTLIKCYKQFTPAFFDLLAFDECHRSIYNQFREVVEYFDGRIIGLTATPANFIDRNTLKLFHCFEDVPTFSYPRSQAIAEGNLVDFSLYQAQTGFQRKGIRGAELSEEDRNALIEQGRDPDDIDYEGTDLERKVSNRDTLRKQWAEFMEVCHKDKSGLYPAKTIVFGLTKDHAFRLASVFEEMYPQFPSMVQVIVSEMERSDELIKRFKKEDMPRIAISVDLLDTGIDVPEVMNLVFMKPVQSWIKMEQMIGRGTRNHEACRVFDWLPDGRKEEFLIIDFWENDFNKNPSDEVSSQNLPVTVKIFNTRLKLLELYLKGQDSGDRQQTISDLRQQIGQIPLDAYSVQQVYYEIEQAWTDNFWRYIGKRELEFLRTKVAPLLRFVAGVDVAAATFTNKVERLKYEVLTDAVRDDSLVSIAEDVSRLPPFVMDDRRVKPSVDICLSENLRTATPQELTQVIVDLAHQMKNRREKPSSFIEIDLADRIAVNGYISLGEGGEQVYVQEYRDRVERKVMEIFETHPAIAALRNGEAVTDLQLVALERTLRRELGGSNIQLSESNIRKAFNLKVTSLLAFLRELLEFEALPDYKDIVERNFEQFITQHQYNANQIRFLRAVQSVFLQKRRLEIADLYDEPLDRFGEDAVERWFTEDEVNELIYFTEQFAA</sequence>
<feature type="domain" description="Helicase C-terminal" evidence="2">
    <location>
        <begin position="391"/>
        <end position="549"/>
    </location>
</feature>
<reference evidence="3 4" key="2">
    <citation type="submission" date="2018-06" db="EMBL/GenBank/DDBJ databases">
        <title>Metagenomic assembly of (sub)arctic Cyanobacteria and their associated microbiome from non-axenic cultures.</title>
        <authorList>
            <person name="Baurain D."/>
        </authorList>
    </citation>
    <scope>NUCLEOTIDE SEQUENCE [LARGE SCALE GENOMIC DNA]</scope>
    <source>
        <strain evidence="3">ULC066bin1</strain>
    </source>
</reference>
<dbReference type="Gene3D" id="3.40.50.300">
    <property type="entry name" value="P-loop containing nucleotide triphosphate hydrolases"/>
    <property type="match status" value="2"/>
</dbReference>
<dbReference type="GO" id="GO:0009035">
    <property type="term" value="F:type I site-specific deoxyribonuclease activity"/>
    <property type="evidence" value="ECO:0007669"/>
    <property type="project" value="UniProtKB-EC"/>
</dbReference>
<dbReference type="GO" id="GO:0003677">
    <property type="term" value="F:DNA binding"/>
    <property type="evidence" value="ECO:0007669"/>
    <property type="project" value="UniProtKB-KW"/>
</dbReference>
<feature type="domain" description="Helicase ATP-binding" evidence="1">
    <location>
        <begin position="163"/>
        <end position="315"/>
    </location>
</feature>
<dbReference type="PROSITE" id="PS51194">
    <property type="entry name" value="HELICASE_CTER"/>
    <property type="match status" value="1"/>
</dbReference>
<comment type="caution">
    <text evidence="3">The sequence shown here is derived from an EMBL/GenBank/DDBJ whole genome shotgun (WGS) entry which is preliminary data.</text>
</comment>